<dbReference type="Pfam" id="PF01425">
    <property type="entry name" value="Amidase"/>
    <property type="match status" value="1"/>
</dbReference>
<dbReference type="PATRIC" id="fig|1006006.8.peg.1243"/>
<dbReference type="eggNOG" id="arCOG01717">
    <property type="taxonomic scope" value="Archaea"/>
</dbReference>
<dbReference type="Proteomes" id="UP000007812">
    <property type="component" value="Chromosome"/>
</dbReference>
<dbReference type="EMBL" id="CP002656">
    <property type="protein sequence ID" value="AEB95352.1"/>
    <property type="molecule type" value="Genomic_DNA"/>
</dbReference>
<reference evidence="2 3" key="1">
    <citation type="journal article" date="2011" name="J. Bacteriol.">
        <title>Complete genome sequence of Metallosphaera cuprina, a metal sulfide-oxidizing archaeon from a hot spring.</title>
        <authorList>
            <person name="Liu L.J."/>
            <person name="You X.Y."/>
            <person name="Zheng H."/>
            <person name="Wang S."/>
            <person name="Jiang C.Y."/>
            <person name="Liu S.J."/>
        </authorList>
    </citation>
    <scope>NUCLEOTIDE SEQUENCE [LARGE SCALE GENOMIC DNA]</scope>
    <source>
        <strain evidence="2 3">Ar-4</strain>
    </source>
</reference>
<dbReference type="KEGG" id="mcn:Mcup_1247"/>
<dbReference type="Gene3D" id="3.90.1300.10">
    <property type="entry name" value="Amidase signature (AS) domain"/>
    <property type="match status" value="1"/>
</dbReference>
<evidence type="ECO:0000313" key="3">
    <source>
        <dbReference type="Proteomes" id="UP000007812"/>
    </source>
</evidence>
<dbReference type="GO" id="GO:0003824">
    <property type="term" value="F:catalytic activity"/>
    <property type="evidence" value="ECO:0007669"/>
    <property type="project" value="InterPro"/>
</dbReference>
<dbReference type="HOGENOM" id="CLU_009600_0_3_2"/>
<dbReference type="AlphaFoldDB" id="F4G3I2"/>
<dbReference type="InterPro" id="IPR023631">
    <property type="entry name" value="Amidase_dom"/>
</dbReference>
<dbReference type="InterPro" id="IPR036928">
    <property type="entry name" value="AS_sf"/>
</dbReference>
<sequence length="388" mass="42235">MKMSLEKLNSVYNAFITTFEKKGGDGPLAGLTFGVKDVIETEGIKTTAGSRILRNNVPKRDAWIVKAILSAGGTILGKTNTHEFAIGATNTSSLVGPARNPRDKERISGGSSGGSAVAVALNMVDVGVGTDTGGSIRIPASLCGVIGYKPSYGVFPTEGVIPFSWSLDTIGFLTRDLETLWMTIKGILPASKVKYFLQYVRSSPRVGLFMFDETTKDVLEKVLEFFPNSKEVNLRLMTKYGSQVRRIIAGSEGASYHTTWLKTMRDMYFPDVLKVLDSGQKTSAVDYINSLRMRKLILEEYVRTFNDFDVIISPTTKITAPKISEVLGKEAEFRDGLVSITELFNLVGAPSISVPIMERQGLPIGIMISGKPFSDGVVLGLAKHMLPN</sequence>
<accession>F4G3I2</accession>
<name>F4G3I2_METCR</name>
<protein>
    <submittedName>
        <fullName evidence="2">Amidase</fullName>
    </submittedName>
</protein>
<dbReference type="STRING" id="1006006.Mcup_1247"/>
<evidence type="ECO:0000313" key="2">
    <source>
        <dbReference type="EMBL" id="AEB95352.1"/>
    </source>
</evidence>
<feature type="domain" description="Amidase" evidence="1">
    <location>
        <begin position="23"/>
        <end position="379"/>
    </location>
</feature>
<dbReference type="PANTHER" id="PTHR11895">
    <property type="entry name" value="TRANSAMIDASE"/>
    <property type="match status" value="1"/>
</dbReference>
<organism evidence="2 3">
    <name type="scientific">Metallosphaera cuprina (strain Ar-4)</name>
    <dbReference type="NCBI Taxonomy" id="1006006"/>
    <lineage>
        <taxon>Archaea</taxon>
        <taxon>Thermoproteota</taxon>
        <taxon>Thermoprotei</taxon>
        <taxon>Sulfolobales</taxon>
        <taxon>Sulfolobaceae</taxon>
        <taxon>Metallosphaera</taxon>
    </lineage>
</organism>
<evidence type="ECO:0000259" key="1">
    <source>
        <dbReference type="Pfam" id="PF01425"/>
    </source>
</evidence>
<gene>
    <name evidence="2" type="ordered locus">Mcup_1247</name>
</gene>
<proteinExistence type="predicted"/>
<dbReference type="PROSITE" id="PS00571">
    <property type="entry name" value="AMIDASES"/>
    <property type="match status" value="1"/>
</dbReference>
<dbReference type="InterPro" id="IPR000120">
    <property type="entry name" value="Amidase"/>
</dbReference>
<dbReference type="PANTHER" id="PTHR11895:SF67">
    <property type="entry name" value="AMIDASE DOMAIN-CONTAINING PROTEIN"/>
    <property type="match status" value="1"/>
</dbReference>
<dbReference type="InterPro" id="IPR020556">
    <property type="entry name" value="Amidase_CS"/>
</dbReference>
<dbReference type="SUPFAM" id="SSF75304">
    <property type="entry name" value="Amidase signature (AS) enzymes"/>
    <property type="match status" value="1"/>
</dbReference>
<keyword evidence="3" id="KW-1185">Reference proteome</keyword>